<dbReference type="InterPro" id="IPR017884">
    <property type="entry name" value="SANT_dom"/>
</dbReference>
<feature type="compositionally biased region" description="Polar residues" evidence="1">
    <location>
        <begin position="40"/>
        <end position="49"/>
    </location>
</feature>
<dbReference type="PANTHER" id="PTHR22929:SF0">
    <property type="entry name" value="TRANSCRIPTION FACTOR TFIIIB COMPONENT B'' HOMOLOG"/>
    <property type="match status" value="1"/>
</dbReference>
<dbReference type="SUPFAM" id="SSF46689">
    <property type="entry name" value="Homeodomain-like"/>
    <property type="match status" value="1"/>
</dbReference>
<dbReference type="AlphaFoldDB" id="A0A7I8KJB7"/>
<feature type="compositionally biased region" description="Acidic residues" evidence="1">
    <location>
        <begin position="196"/>
        <end position="213"/>
    </location>
</feature>
<feature type="region of interest" description="Disordered" evidence="1">
    <location>
        <begin position="37"/>
        <end position="60"/>
    </location>
</feature>
<organism evidence="3 4">
    <name type="scientific">Spirodela intermedia</name>
    <name type="common">Intermediate duckweed</name>
    <dbReference type="NCBI Taxonomy" id="51605"/>
    <lineage>
        <taxon>Eukaryota</taxon>
        <taxon>Viridiplantae</taxon>
        <taxon>Streptophyta</taxon>
        <taxon>Embryophyta</taxon>
        <taxon>Tracheophyta</taxon>
        <taxon>Spermatophyta</taxon>
        <taxon>Magnoliopsida</taxon>
        <taxon>Liliopsida</taxon>
        <taxon>Araceae</taxon>
        <taxon>Lemnoideae</taxon>
        <taxon>Spirodela</taxon>
    </lineage>
</organism>
<dbReference type="CDD" id="cd00167">
    <property type="entry name" value="SANT"/>
    <property type="match status" value="1"/>
</dbReference>
<dbReference type="Gene3D" id="1.20.58.1880">
    <property type="match status" value="1"/>
</dbReference>
<protein>
    <recommendedName>
        <fullName evidence="2">SANT domain-containing protein</fullName>
    </recommendedName>
</protein>
<dbReference type="InterPro" id="IPR009057">
    <property type="entry name" value="Homeodomain-like_sf"/>
</dbReference>
<dbReference type="PANTHER" id="PTHR22929">
    <property type="entry name" value="RNA POLYMERASE III TRANSCRIPTION INITIATION FACTOR B"/>
    <property type="match status" value="1"/>
</dbReference>
<name>A0A7I8KJB7_SPIIN</name>
<evidence type="ECO:0000313" key="3">
    <source>
        <dbReference type="EMBL" id="CAA7397542.1"/>
    </source>
</evidence>
<dbReference type="InterPro" id="IPR001005">
    <property type="entry name" value="SANT/Myb"/>
</dbReference>
<dbReference type="GO" id="GO:0070898">
    <property type="term" value="P:RNA polymerase III preinitiation complex assembly"/>
    <property type="evidence" value="ECO:0007669"/>
    <property type="project" value="TreeGrafter"/>
</dbReference>
<dbReference type="InterPro" id="IPR039467">
    <property type="entry name" value="TFIIIB_B''_Myb"/>
</dbReference>
<sequence length="239" mass="27199">MRHLLLNADSEAMLPIHGVGFQIDDEGLQGVIKEAAKTGQPGQDQSFANDMNRGGDDADQPVQISSTKLNYHTYMNKPRSERWSKMETELFYQAVRQFGTDFAMIQQLLPNRTRHQIKLKFKNEERKHPLQIADAVVHRSKDHSQFELVIERLKAQEKESMNSADTAADPAAESQATGAENEEEEGGKSGDKKEELEVDDWDQQVDDPEDQDVFDWSQYDIPDSSPTYGADKSQYNEMF</sequence>
<dbReference type="GO" id="GO:0001156">
    <property type="term" value="F:TFIIIC-class transcription factor complex binding"/>
    <property type="evidence" value="ECO:0007669"/>
    <property type="project" value="TreeGrafter"/>
</dbReference>
<keyword evidence="4" id="KW-1185">Reference proteome</keyword>
<dbReference type="OrthoDB" id="272624at2759"/>
<evidence type="ECO:0000259" key="2">
    <source>
        <dbReference type="PROSITE" id="PS51293"/>
    </source>
</evidence>
<evidence type="ECO:0000313" key="4">
    <source>
        <dbReference type="Proteomes" id="UP000663760"/>
    </source>
</evidence>
<gene>
    <name evidence="3" type="ORF">SI8410_06008207</name>
</gene>
<accession>A0A7I8KJB7</accession>
<dbReference type="Proteomes" id="UP000663760">
    <property type="component" value="Chromosome 6"/>
</dbReference>
<feature type="compositionally biased region" description="Basic and acidic residues" evidence="1">
    <location>
        <begin position="186"/>
        <end position="195"/>
    </location>
</feature>
<evidence type="ECO:0000256" key="1">
    <source>
        <dbReference type="SAM" id="MobiDB-lite"/>
    </source>
</evidence>
<dbReference type="GO" id="GO:0000126">
    <property type="term" value="C:transcription factor TFIIIB complex"/>
    <property type="evidence" value="ECO:0007669"/>
    <property type="project" value="TreeGrafter"/>
</dbReference>
<proteinExistence type="predicted"/>
<feature type="domain" description="SANT" evidence="2">
    <location>
        <begin position="78"/>
        <end position="129"/>
    </location>
</feature>
<dbReference type="PROSITE" id="PS51293">
    <property type="entry name" value="SANT"/>
    <property type="match status" value="1"/>
</dbReference>
<dbReference type="EMBL" id="LR746269">
    <property type="protein sequence ID" value="CAA7397542.1"/>
    <property type="molecule type" value="Genomic_DNA"/>
</dbReference>
<reference evidence="3" key="1">
    <citation type="submission" date="2020-02" db="EMBL/GenBank/DDBJ databases">
        <authorList>
            <person name="Scholz U."/>
            <person name="Mascher M."/>
            <person name="Fiebig A."/>
        </authorList>
    </citation>
    <scope>NUCLEOTIDE SEQUENCE</scope>
</reference>
<dbReference type="Pfam" id="PF15963">
    <property type="entry name" value="Myb_DNA-bind_7"/>
    <property type="match status" value="1"/>
</dbReference>
<feature type="region of interest" description="Disordered" evidence="1">
    <location>
        <begin position="157"/>
        <end position="239"/>
    </location>
</feature>
<dbReference type="SMART" id="SM00717">
    <property type="entry name" value="SANT"/>
    <property type="match status" value="1"/>
</dbReference>